<dbReference type="InterPro" id="IPR002656">
    <property type="entry name" value="Acyl_transf_3_dom"/>
</dbReference>
<keyword evidence="5" id="KW-1185">Reference proteome</keyword>
<protein>
    <submittedName>
        <fullName evidence="4">Acyltransferase family protein</fullName>
        <ecNumber evidence="4">2.3.1.-</ecNumber>
    </submittedName>
</protein>
<feature type="transmembrane region" description="Helical" evidence="1">
    <location>
        <begin position="21"/>
        <end position="46"/>
    </location>
</feature>
<evidence type="ECO:0000256" key="1">
    <source>
        <dbReference type="SAM" id="Phobius"/>
    </source>
</evidence>
<evidence type="ECO:0000313" key="5">
    <source>
        <dbReference type="Proteomes" id="UP001273505"/>
    </source>
</evidence>
<gene>
    <name evidence="4" type="ORF">SCD92_15500</name>
</gene>
<accession>A0ABU4S4J0</accession>
<comment type="caution">
    <text evidence="4">The sequence shown here is derived from an EMBL/GenBank/DDBJ whole genome shotgun (WGS) entry which is preliminary data.</text>
</comment>
<dbReference type="InterPro" id="IPR043968">
    <property type="entry name" value="SGNH"/>
</dbReference>
<dbReference type="Proteomes" id="UP001273505">
    <property type="component" value="Unassembled WGS sequence"/>
</dbReference>
<feature type="transmembrane region" description="Helical" evidence="1">
    <location>
        <begin position="353"/>
        <end position="373"/>
    </location>
</feature>
<name>A0ABU4S4J0_9GAMM</name>
<dbReference type="GO" id="GO:0016746">
    <property type="term" value="F:acyltransferase activity"/>
    <property type="evidence" value="ECO:0007669"/>
    <property type="project" value="UniProtKB-KW"/>
</dbReference>
<dbReference type="EC" id="2.3.1.-" evidence="4"/>
<feature type="transmembrane region" description="Helical" evidence="1">
    <location>
        <begin position="196"/>
        <end position="217"/>
    </location>
</feature>
<evidence type="ECO:0000313" key="4">
    <source>
        <dbReference type="EMBL" id="MDX6850778.1"/>
    </source>
</evidence>
<dbReference type="Pfam" id="PF01757">
    <property type="entry name" value="Acyl_transf_3"/>
    <property type="match status" value="1"/>
</dbReference>
<evidence type="ECO:0000259" key="2">
    <source>
        <dbReference type="Pfam" id="PF01757"/>
    </source>
</evidence>
<feature type="transmembrane region" description="Helical" evidence="1">
    <location>
        <begin position="284"/>
        <end position="306"/>
    </location>
</feature>
<dbReference type="EMBL" id="JAXAFO010000031">
    <property type="protein sequence ID" value="MDX6850778.1"/>
    <property type="molecule type" value="Genomic_DNA"/>
</dbReference>
<reference evidence="4 5" key="1">
    <citation type="submission" date="2023-11" db="EMBL/GenBank/DDBJ databases">
        <title>Gilvimarinus fulvus sp. nov., isolated from the surface of Kelp.</title>
        <authorList>
            <person name="Sun Y.Y."/>
            <person name="Gong Y."/>
            <person name="Du Z.J."/>
        </authorList>
    </citation>
    <scope>NUCLEOTIDE SEQUENCE [LARGE SCALE GENOMIC DNA]</scope>
    <source>
        <strain evidence="4 5">SDUM040013</strain>
    </source>
</reference>
<dbReference type="Pfam" id="PF19040">
    <property type="entry name" value="SGNH"/>
    <property type="match status" value="1"/>
</dbReference>
<dbReference type="PANTHER" id="PTHR23028">
    <property type="entry name" value="ACETYLTRANSFERASE"/>
    <property type="match status" value="1"/>
</dbReference>
<feature type="transmembrane region" description="Helical" evidence="1">
    <location>
        <begin position="170"/>
        <end position="190"/>
    </location>
</feature>
<evidence type="ECO:0000259" key="3">
    <source>
        <dbReference type="Pfam" id="PF19040"/>
    </source>
</evidence>
<feature type="transmembrane region" description="Helical" evidence="1">
    <location>
        <begin position="312"/>
        <end position="333"/>
    </location>
</feature>
<proteinExistence type="predicted"/>
<keyword evidence="4" id="KW-0808">Transferase</keyword>
<keyword evidence="1" id="KW-1133">Transmembrane helix</keyword>
<sequence>MSIQAMAASVKQPYFPHIDGLRAIAVLSVILFHLEITLFSGGFIGVDVFFVISGYLITAHIRTAVTQGYFSFGWFYAKRARRLLPAMLVTFLATIGVAWFILPAPNFERLGLEALFALFSVSNFLFWNESGYFDTASTLKPLLHTWSLSVEEQFYIFWPILLCFIRRESAVFLTLLGLGCISLIGAQWLVAKQPELVFYMMPFRIVEFSIGGMLVWLEQRHQKSYRWREWLVAVGLIAIIAPIFLYNEKTTFPGLMAVIPCVGTALVIAFGAKSILAAPLRWAPVAYVGLISYSLYLNHWPLIVLYKYLSNHFAVVDKLLLLVVSIVLAVLMYHFVETPFRRKRVKWASGKSFATLAGTAAILVVTASAFVIVNNGMPERFDRPQLLESDIEAGKKNRFQLISDDCRERGWSACNEPVENVERNVLVIGDSHTVDGYNILRIAYPEQHYINISLGGCPPTVNDTLSKIWEGWSKLEECDQLNKERLDPDFLKNFSTVVIALYWGRYQPQHLQETLEYIERVADVKVVVFGNFFALSKPMPDLYNQNIDPRVTPQVVKSFALFEEDLAKLAENRYIFVSKKSLLCGDESIVSCQLEFSGAPFSYDDHHMSYEATFHAAKVLHDEHPNWADFINR</sequence>
<keyword evidence="4" id="KW-0012">Acyltransferase</keyword>
<feature type="domain" description="Acyltransferase 3" evidence="2">
    <location>
        <begin position="18"/>
        <end position="333"/>
    </location>
</feature>
<dbReference type="InterPro" id="IPR050879">
    <property type="entry name" value="Acyltransferase_3"/>
</dbReference>
<organism evidence="4 5">
    <name type="scientific">Gilvimarinus gilvus</name>
    <dbReference type="NCBI Taxonomy" id="3058038"/>
    <lineage>
        <taxon>Bacteria</taxon>
        <taxon>Pseudomonadati</taxon>
        <taxon>Pseudomonadota</taxon>
        <taxon>Gammaproteobacteria</taxon>
        <taxon>Cellvibrionales</taxon>
        <taxon>Cellvibrionaceae</taxon>
        <taxon>Gilvimarinus</taxon>
    </lineage>
</organism>
<feature type="transmembrane region" description="Helical" evidence="1">
    <location>
        <begin position="83"/>
        <end position="104"/>
    </location>
</feature>
<keyword evidence="1" id="KW-0472">Membrane</keyword>
<dbReference type="PANTHER" id="PTHR23028:SF53">
    <property type="entry name" value="ACYL_TRANSF_3 DOMAIN-CONTAINING PROTEIN"/>
    <property type="match status" value="1"/>
</dbReference>
<dbReference type="RefSeq" id="WP_302723400.1">
    <property type="nucleotide sequence ID" value="NZ_JAULRU010000617.1"/>
</dbReference>
<feature type="transmembrane region" description="Helical" evidence="1">
    <location>
        <begin position="229"/>
        <end position="246"/>
    </location>
</feature>
<feature type="domain" description="SGNH" evidence="3">
    <location>
        <begin position="422"/>
        <end position="612"/>
    </location>
</feature>
<feature type="transmembrane region" description="Helical" evidence="1">
    <location>
        <begin position="252"/>
        <end position="272"/>
    </location>
</feature>
<keyword evidence="1" id="KW-0812">Transmembrane</keyword>
<feature type="transmembrane region" description="Helical" evidence="1">
    <location>
        <begin position="52"/>
        <end position="76"/>
    </location>
</feature>